<dbReference type="InterPro" id="IPR004244">
    <property type="entry name" value="Transposase_22"/>
</dbReference>
<keyword evidence="3" id="KW-1185">Reference proteome</keyword>
<keyword evidence="1" id="KW-0175">Coiled coil</keyword>
<evidence type="ECO:0000256" key="1">
    <source>
        <dbReference type="SAM" id="Coils"/>
    </source>
</evidence>
<dbReference type="Proteomes" id="UP001159427">
    <property type="component" value="Unassembled WGS sequence"/>
</dbReference>
<gene>
    <name evidence="2" type="ORF">PEVE_00000933</name>
</gene>
<reference evidence="2 3" key="1">
    <citation type="submission" date="2022-05" db="EMBL/GenBank/DDBJ databases">
        <authorList>
            <consortium name="Genoscope - CEA"/>
            <person name="William W."/>
        </authorList>
    </citation>
    <scope>NUCLEOTIDE SEQUENCE [LARGE SCALE GENOMIC DNA]</scope>
</reference>
<evidence type="ECO:0000313" key="2">
    <source>
        <dbReference type="EMBL" id="CAH3152938.1"/>
    </source>
</evidence>
<comment type="caution">
    <text evidence="2">The sequence shown here is derived from an EMBL/GenBank/DDBJ whole genome shotgun (WGS) entry which is preliminary data.</text>
</comment>
<organism evidence="2 3">
    <name type="scientific">Porites evermanni</name>
    <dbReference type="NCBI Taxonomy" id="104178"/>
    <lineage>
        <taxon>Eukaryota</taxon>
        <taxon>Metazoa</taxon>
        <taxon>Cnidaria</taxon>
        <taxon>Anthozoa</taxon>
        <taxon>Hexacorallia</taxon>
        <taxon>Scleractinia</taxon>
        <taxon>Fungiina</taxon>
        <taxon>Poritidae</taxon>
        <taxon>Porites</taxon>
    </lineage>
</organism>
<feature type="coiled-coil region" evidence="1">
    <location>
        <begin position="24"/>
        <end position="51"/>
    </location>
</feature>
<dbReference type="EMBL" id="CALNXI010001045">
    <property type="protein sequence ID" value="CAH3152938.1"/>
    <property type="molecule type" value="Genomic_DNA"/>
</dbReference>
<protein>
    <submittedName>
        <fullName evidence="2">Uncharacterized protein</fullName>
    </submittedName>
</protein>
<dbReference type="PANTHER" id="PTHR11505">
    <property type="entry name" value="L1 TRANSPOSABLE ELEMENT-RELATED"/>
    <property type="match status" value="1"/>
</dbReference>
<accession>A0ABN8Q1W1</accession>
<name>A0ABN8Q1W1_9CNID</name>
<proteinExistence type="predicted"/>
<evidence type="ECO:0000313" key="3">
    <source>
        <dbReference type="Proteomes" id="UP001159427"/>
    </source>
</evidence>
<sequence>MLDKILLSKIEPIETSLNFNGHEFKKLLSRVETLEKIVKALQLENQALKSQINYVNTMVKENSALLDKQEQYMRRECLEIKGIPLSQDEDASQMAVQVADLLDVGMGLENISISHRLPKIRPWTDSSGTVHSPSPSIIAKFVRRDVREKFYRARYKLKNKTTRDLGLASDEGSNIYIAESLTQARKKLFKSASKVKKGSEVQLFL</sequence>